<dbReference type="InterPro" id="IPR027417">
    <property type="entry name" value="P-loop_NTPase"/>
</dbReference>
<accession>A0A3F3IPC6</accession>
<keyword evidence="2" id="KW-1133">Transmembrane helix</keyword>
<dbReference type="Gene3D" id="3.40.50.300">
    <property type="entry name" value="P-loop containing nucleotide triphosphate hydrolases"/>
    <property type="match status" value="1"/>
</dbReference>
<proteinExistence type="predicted"/>
<evidence type="ECO:0000256" key="2">
    <source>
        <dbReference type="SAM" id="Phobius"/>
    </source>
</evidence>
<evidence type="ECO:0000313" key="3">
    <source>
        <dbReference type="EMBL" id="OEH98794.1"/>
    </source>
</evidence>
<organism evidence="3">
    <name type="scientific">Salmonella enterica</name>
    <name type="common">Salmonella choleraesuis</name>
    <dbReference type="NCBI Taxonomy" id="28901"/>
    <lineage>
        <taxon>Bacteria</taxon>
        <taxon>Pseudomonadati</taxon>
        <taxon>Pseudomonadota</taxon>
        <taxon>Gammaproteobacteria</taxon>
        <taxon>Enterobacterales</taxon>
        <taxon>Enterobacteriaceae</taxon>
        <taxon>Salmonella</taxon>
    </lineage>
</organism>
<dbReference type="Proteomes" id="UP000852880">
    <property type="component" value="Unassembled WGS sequence"/>
</dbReference>
<comment type="caution">
    <text evidence="3">The sequence shown here is derived from an EMBL/GenBank/DDBJ whole genome shotgun (WGS) entry which is preliminary data.</text>
</comment>
<keyword evidence="1" id="KW-0175">Coiled coil</keyword>
<dbReference type="AlphaFoldDB" id="A0A3F3IPC6"/>
<name>A0A3F3IPC6_SALER</name>
<keyword evidence="2" id="KW-0472">Membrane</keyword>
<protein>
    <recommendedName>
        <fullName evidence="4">Transmembrane protein</fullName>
    </recommendedName>
</protein>
<evidence type="ECO:0000256" key="1">
    <source>
        <dbReference type="SAM" id="Coils"/>
    </source>
</evidence>
<keyword evidence="2" id="KW-0812">Transmembrane</keyword>
<sequence>MRLKMNTAEDFNRLYADVGRNIEQTLADIAGLHVENEDGKKQLNAMTAQLQILQDTFNQKLAYLQQHAEWDKFTLAFFGETNAGKSTIIESLRILFDETTRRQLLQNNQNDLHKAEQELRENLTQLRKDVGRVYGDVVDKISSISFSAMRLQQIIANESALRLKMEEEASKARLLIEQNESQSRLKILQRQTHVKARLTLLAIAIVSLFVGAGGAVVLLNQLAGH</sequence>
<reference evidence="3" key="1">
    <citation type="submission" date="2016-09" db="EMBL/GenBank/DDBJ databases">
        <title>Whole Genome Sequencing of Salmonella enterica subsp. enterica serovar Nottingham.</title>
        <authorList>
            <person name="Zheng J."/>
            <person name="Wang H."/>
        </authorList>
    </citation>
    <scope>NUCLEOTIDE SEQUENCE [LARGE SCALE GENOMIC DNA]</scope>
    <source>
        <strain evidence="3">CFSAN055411</strain>
    </source>
</reference>
<feature type="transmembrane region" description="Helical" evidence="2">
    <location>
        <begin position="198"/>
        <end position="219"/>
    </location>
</feature>
<gene>
    <name evidence="3" type="ORF">BH006_16320</name>
</gene>
<evidence type="ECO:0008006" key="4">
    <source>
        <dbReference type="Google" id="ProtNLM"/>
    </source>
</evidence>
<dbReference type="EMBL" id="MJEL01000006">
    <property type="protein sequence ID" value="OEH98794.1"/>
    <property type="molecule type" value="Genomic_DNA"/>
</dbReference>
<feature type="coiled-coil region" evidence="1">
    <location>
        <begin position="102"/>
        <end position="129"/>
    </location>
</feature>